<dbReference type="InterPro" id="IPR029058">
    <property type="entry name" value="AB_hydrolase_fold"/>
</dbReference>
<feature type="transmembrane region" description="Helical" evidence="1">
    <location>
        <begin position="20"/>
        <end position="37"/>
    </location>
</feature>
<dbReference type="SUPFAM" id="SSF53474">
    <property type="entry name" value="alpha/beta-Hydrolases"/>
    <property type="match status" value="1"/>
</dbReference>
<comment type="caution">
    <text evidence="2">The sequence shown here is derived from an EMBL/GenBank/DDBJ whole genome shotgun (WGS) entry which is preliminary data.</text>
</comment>
<sequence>MKPNTDNILSKAPRLIKEVLKIFLLVYVGLGLILFIFQEKYIYYPDKTDFKNCSSFKNADQISFGTSRGYLTKRSEDKIIVYYHGNALRACDRDYLDSFFVGQDYSTYFVEYSGYAESESKPSMSTLLQNVTDTINFLKTQNFENIIVAGESIGVGPASYHALHSNINKIILITAYNNLADVAFSHYPIYPMRLLLRNNFTPDVWLANYKGQVSIIIAEKDEIIPNILSQKLFEEIPSDLKKIYTVKGAGHNTIYEKDEFYSHLESALK</sequence>
<evidence type="ECO:0000256" key="1">
    <source>
        <dbReference type="SAM" id="Phobius"/>
    </source>
</evidence>
<keyword evidence="1" id="KW-0472">Membrane</keyword>
<dbReference type="AlphaFoldDB" id="A0A1F6WYT7"/>
<name>A0A1F6WYT7_9BACT</name>
<dbReference type="Proteomes" id="UP000177001">
    <property type="component" value="Unassembled WGS sequence"/>
</dbReference>
<evidence type="ECO:0000313" key="2">
    <source>
        <dbReference type="EMBL" id="OGI87057.1"/>
    </source>
</evidence>
<keyword evidence="1" id="KW-0812">Transmembrane</keyword>
<protein>
    <recommendedName>
        <fullName evidence="4">Alpha/beta hydrolase</fullName>
    </recommendedName>
</protein>
<dbReference type="EMBL" id="MFUR01000005">
    <property type="protein sequence ID" value="OGI87057.1"/>
    <property type="molecule type" value="Genomic_DNA"/>
</dbReference>
<evidence type="ECO:0008006" key="4">
    <source>
        <dbReference type="Google" id="ProtNLM"/>
    </source>
</evidence>
<gene>
    <name evidence="2" type="ORF">A3A91_00065</name>
</gene>
<reference evidence="2 3" key="1">
    <citation type="journal article" date="2016" name="Nat. Commun.">
        <title>Thousands of microbial genomes shed light on interconnected biogeochemical processes in an aquifer system.</title>
        <authorList>
            <person name="Anantharaman K."/>
            <person name="Brown C.T."/>
            <person name="Hug L.A."/>
            <person name="Sharon I."/>
            <person name="Castelle C.J."/>
            <person name="Probst A.J."/>
            <person name="Thomas B.C."/>
            <person name="Singh A."/>
            <person name="Wilkins M.J."/>
            <person name="Karaoz U."/>
            <person name="Brodie E.L."/>
            <person name="Williams K.H."/>
            <person name="Hubbard S.S."/>
            <person name="Banfield J.F."/>
        </authorList>
    </citation>
    <scope>NUCLEOTIDE SEQUENCE [LARGE SCALE GENOMIC DNA]</scope>
</reference>
<evidence type="ECO:0000313" key="3">
    <source>
        <dbReference type="Proteomes" id="UP000177001"/>
    </source>
</evidence>
<dbReference type="Gene3D" id="3.40.50.1820">
    <property type="entry name" value="alpha/beta hydrolase"/>
    <property type="match status" value="1"/>
</dbReference>
<keyword evidence="1" id="KW-1133">Transmembrane helix</keyword>
<dbReference type="PANTHER" id="PTHR12277">
    <property type="entry name" value="ALPHA/BETA HYDROLASE DOMAIN-CONTAINING PROTEIN"/>
    <property type="match status" value="1"/>
</dbReference>
<accession>A0A1F6WYT7</accession>
<proteinExistence type="predicted"/>
<organism evidence="2 3">
    <name type="scientific">Candidatus Nomurabacteria bacterium RIFCSPLOWO2_01_FULL_36_16</name>
    <dbReference type="NCBI Taxonomy" id="1801767"/>
    <lineage>
        <taxon>Bacteria</taxon>
        <taxon>Candidatus Nomuraibacteriota</taxon>
    </lineage>
</organism>